<proteinExistence type="predicted"/>
<name>A0ACB7G278_MANES</name>
<dbReference type="Proteomes" id="UP000091857">
    <property type="component" value="Chromosome 17"/>
</dbReference>
<evidence type="ECO:0000313" key="1">
    <source>
        <dbReference type="EMBL" id="KAG8634185.1"/>
    </source>
</evidence>
<protein>
    <submittedName>
        <fullName evidence="1">Uncharacterized protein</fullName>
    </submittedName>
</protein>
<gene>
    <name evidence="1" type="ORF">MANES_17G018837v8</name>
</gene>
<dbReference type="EMBL" id="CM004403">
    <property type="protein sequence ID" value="KAG8634185.1"/>
    <property type="molecule type" value="Genomic_DNA"/>
</dbReference>
<accession>A0ACB7G278</accession>
<comment type="caution">
    <text evidence="1">The sequence shown here is derived from an EMBL/GenBank/DDBJ whole genome shotgun (WGS) entry which is preliminary data.</text>
</comment>
<sequence>FEAPKVTTSEKDYLHYDYCGKPRHTNKTCWKLHRRPTRGHGGKRPPSTKAQANGLEAIESSTKIVSNEPLFAHDIEKLKRLLSHLDSSSNATSNFVKSGNVSYLTSW</sequence>
<organism evidence="1 2">
    <name type="scientific">Manihot esculenta</name>
    <name type="common">Cassava</name>
    <name type="synonym">Jatropha manihot</name>
    <dbReference type="NCBI Taxonomy" id="3983"/>
    <lineage>
        <taxon>Eukaryota</taxon>
        <taxon>Viridiplantae</taxon>
        <taxon>Streptophyta</taxon>
        <taxon>Embryophyta</taxon>
        <taxon>Tracheophyta</taxon>
        <taxon>Spermatophyta</taxon>
        <taxon>Magnoliopsida</taxon>
        <taxon>eudicotyledons</taxon>
        <taxon>Gunneridae</taxon>
        <taxon>Pentapetalae</taxon>
        <taxon>rosids</taxon>
        <taxon>fabids</taxon>
        <taxon>Malpighiales</taxon>
        <taxon>Euphorbiaceae</taxon>
        <taxon>Crotonoideae</taxon>
        <taxon>Manihoteae</taxon>
        <taxon>Manihot</taxon>
    </lineage>
</organism>
<reference evidence="2" key="1">
    <citation type="journal article" date="2016" name="Nat. Biotechnol.">
        <title>Sequencing wild and cultivated cassava and related species reveals extensive interspecific hybridization and genetic diversity.</title>
        <authorList>
            <person name="Bredeson J.V."/>
            <person name="Lyons J.B."/>
            <person name="Prochnik S.E."/>
            <person name="Wu G.A."/>
            <person name="Ha C.M."/>
            <person name="Edsinger-Gonzales E."/>
            <person name="Grimwood J."/>
            <person name="Schmutz J."/>
            <person name="Rabbi I.Y."/>
            <person name="Egesi C."/>
            <person name="Nauluvula P."/>
            <person name="Lebot V."/>
            <person name="Ndunguru J."/>
            <person name="Mkamilo G."/>
            <person name="Bart R.S."/>
            <person name="Setter T.L."/>
            <person name="Gleadow R.M."/>
            <person name="Kulakow P."/>
            <person name="Ferguson M.E."/>
            <person name="Rounsley S."/>
            <person name="Rokhsar D.S."/>
        </authorList>
    </citation>
    <scope>NUCLEOTIDE SEQUENCE [LARGE SCALE GENOMIC DNA]</scope>
    <source>
        <strain evidence="2">cv. AM560-2</strain>
    </source>
</reference>
<feature type="non-terminal residue" evidence="1">
    <location>
        <position position="1"/>
    </location>
</feature>
<feature type="non-terminal residue" evidence="1">
    <location>
        <position position="107"/>
    </location>
</feature>
<evidence type="ECO:0000313" key="2">
    <source>
        <dbReference type="Proteomes" id="UP000091857"/>
    </source>
</evidence>
<keyword evidence="2" id="KW-1185">Reference proteome</keyword>